<dbReference type="EMBL" id="JBAPLU010000002">
    <property type="protein sequence ID" value="MEI4270455.1"/>
    <property type="molecule type" value="Genomic_DNA"/>
</dbReference>
<feature type="domain" description="DUF222" evidence="2">
    <location>
        <begin position="62"/>
        <end position="240"/>
    </location>
</feature>
<evidence type="ECO:0000259" key="2">
    <source>
        <dbReference type="Pfam" id="PF02720"/>
    </source>
</evidence>
<feature type="region of interest" description="Disordered" evidence="1">
    <location>
        <begin position="25"/>
        <end position="49"/>
    </location>
</feature>
<gene>
    <name evidence="3" type="ORF">TEK04_01845</name>
</gene>
<feature type="region of interest" description="Disordered" evidence="1">
    <location>
        <begin position="325"/>
        <end position="354"/>
    </location>
</feature>
<dbReference type="CDD" id="cd00085">
    <property type="entry name" value="HNHc"/>
    <property type="match status" value="1"/>
</dbReference>
<proteinExistence type="predicted"/>
<keyword evidence="3" id="KW-0255">Endonuclease</keyword>
<dbReference type="InterPro" id="IPR003870">
    <property type="entry name" value="DUF222"/>
</dbReference>
<keyword evidence="4" id="KW-1185">Reference proteome</keyword>
<dbReference type="GO" id="GO:0004519">
    <property type="term" value="F:endonuclease activity"/>
    <property type="evidence" value="ECO:0007669"/>
    <property type="project" value="UniProtKB-KW"/>
</dbReference>
<feature type="compositionally biased region" description="Acidic residues" evidence="1">
    <location>
        <begin position="375"/>
        <end position="392"/>
    </location>
</feature>
<protein>
    <submittedName>
        <fullName evidence="3">HNH endonuclease signature motif containing protein</fullName>
    </submittedName>
</protein>
<keyword evidence="3" id="KW-0540">Nuclease</keyword>
<sequence>MAQVMAAERTLATATAARARALSALAEARPATDDRPSGTPGAMSADRRAARPGVLAPVSEWVVRELRVSLAVTDVAAERMLVQALTLTRRLPGVLAALDGGTVHCGHLPALIELLDPVADDTLRARIEAELLRWLAARGAAGTITTPAQLRAKIHRVLLSRDARTQAEELRRALATRGVFTSPDPVPGMSGLHLRMTTAEAAALHAALDQLGAHLPDDPTDDGPARSKAERMLDVLLDSVLRPGTGSLPPVQVSLTVVAALETFLGGDTPGEIDGHVVPAAQIRTLLDLLTGSHLDAPLGDAEQDDERAGDERVGDTVRAADLGTAHAVDGEPSSSRPTTQVTSTTWSHDGEPPALDDATYWAMVDELIARAPDPDDMWWDPDDLTWPDADVDAVPSTHDDDSSTGETLADGTPSAAADTPGEAARHLGQQAIDAVARAQTALGELHKALRAADTAVADAQLAARSDEEGWQTRAGGGSDAADALEVLRAAVPARTAALHDLLAATATSSSGGLTHRPRIALTAALTGALVSLTDLPALRRAAATGAHLGAPADTDGYRPATTLDRHVRTRDRRCRAPGCRRPVMTGEVDHHVPHPAGATSASNLCGLCLTDHRGKHQAVGWQHELHPDGSYVVTTPAGLTARTAPPSVL</sequence>
<reference evidence="3 4" key="1">
    <citation type="submission" date="2024-03" db="EMBL/GenBank/DDBJ databases">
        <title>Draft genome sequence of Klenkia sp. LSe6-5.</title>
        <authorList>
            <person name="Duangmal K."/>
            <person name="Chantavorakit T."/>
        </authorList>
    </citation>
    <scope>NUCLEOTIDE SEQUENCE [LARGE SCALE GENOMIC DNA]</scope>
    <source>
        <strain evidence="3 4">LSe6-5</strain>
    </source>
</reference>
<keyword evidence="3" id="KW-0378">Hydrolase</keyword>
<name>A0ABU8DNN9_9ACTN</name>
<dbReference type="Pfam" id="PF02720">
    <property type="entry name" value="DUF222"/>
    <property type="match status" value="1"/>
</dbReference>
<organism evidence="3 4">
    <name type="scientific">Klenkia sesuvii</name>
    <dbReference type="NCBI Taxonomy" id="3103137"/>
    <lineage>
        <taxon>Bacteria</taxon>
        <taxon>Bacillati</taxon>
        <taxon>Actinomycetota</taxon>
        <taxon>Actinomycetes</taxon>
        <taxon>Geodermatophilales</taxon>
        <taxon>Geodermatophilaceae</taxon>
        <taxon>Klenkia</taxon>
    </lineage>
</organism>
<evidence type="ECO:0000313" key="4">
    <source>
        <dbReference type="Proteomes" id="UP001361570"/>
    </source>
</evidence>
<dbReference type="Proteomes" id="UP001361570">
    <property type="component" value="Unassembled WGS sequence"/>
</dbReference>
<evidence type="ECO:0000313" key="3">
    <source>
        <dbReference type="EMBL" id="MEI4270455.1"/>
    </source>
</evidence>
<accession>A0ABU8DNN9</accession>
<evidence type="ECO:0000256" key="1">
    <source>
        <dbReference type="SAM" id="MobiDB-lite"/>
    </source>
</evidence>
<feature type="compositionally biased region" description="Polar residues" evidence="1">
    <location>
        <begin position="333"/>
        <end position="348"/>
    </location>
</feature>
<dbReference type="RefSeq" id="WP_336402603.1">
    <property type="nucleotide sequence ID" value="NZ_JBAPLU010000002.1"/>
</dbReference>
<dbReference type="InterPro" id="IPR003615">
    <property type="entry name" value="HNH_nuc"/>
</dbReference>
<feature type="region of interest" description="Disordered" evidence="1">
    <location>
        <begin position="373"/>
        <end position="423"/>
    </location>
</feature>
<comment type="caution">
    <text evidence="3">The sequence shown here is derived from an EMBL/GenBank/DDBJ whole genome shotgun (WGS) entry which is preliminary data.</text>
</comment>